<accession>A0A084ZU08</accession>
<protein>
    <submittedName>
        <fullName evidence="1">Uncharacterized protein</fullName>
    </submittedName>
</protein>
<organism evidence="1 2">
    <name type="scientific">Trabulsiella guamensis ATCC 49490</name>
    <dbReference type="NCBI Taxonomy" id="1005994"/>
    <lineage>
        <taxon>Bacteria</taxon>
        <taxon>Pseudomonadati</taxon>
        <taxon>Pseudomonadota</taxon>
        <taxon>Gammaproteobacteria</taxon>
        <taxon>Enterobacterales</taxon>
        <taxon>Enterobacteriaceae</taxon>
        <taxon>Trabulsiella</taxon>
    </lineage>
</organism>
<reference evidence="2" key="1">
    <citation type="submission" date="2014-05" db="EMBL/GenBank/DDBJ databases">
        <title>ATOL: Assembling a taxonomically balanced genome-scale reconstruction of the evolutionary history of the Enterobacteriaceae.</title>
        <authorList>
            <person name="Plunkett G. III"/>
            <person name="Neeno-Eckwall E.C."/>
            <person name="Glasner J.D."/>
            <person name="Perna N.T."/>
        </authorList>
    </citation>
    <scope>NUCLEOTIDE SEQUENCE [LARGE SCALE GENOMIC DNA]</scope>
    <source>
        <strain evidence="2">ATCC 49490</strain>
    </source>
</reference>
<dbReference type="Pfam" id="PF11319">
    <property type="entry name" value="VasI"/>
    <property type="match status" value="1"/>
</dbReference>
<comment type="caution">
    <text evidence="1">The sequence shown here is derived from an EMBL/GenBank/DDBJ whole genome shotgun (WGS) entry which is preliminary data.</text>
</comment>
<dbReference type="eggNOG" id="ENOG502ZCEM">
    <property type="taxonomic scope" value="Bacteria"/>
</dbReference>
<dbReference type="Proteomes" id="UP000028630">
    <property type="component" value="Unassembled WGS sequence"/>
</dbReference>
<gene>
    <name evidence="1" type="ORF">GTGU_03609</name>
</gene>
<name>A0A084ZU08_9ENTR</name>
<dbReference type="EMBL" id="JMTB01000106">
    <property type="protein sequence ID" value="KFC00953.1"/>
    <property type="molecule type" value="Genomic_DNA"/>
</dbReference>
<dbReference type="AlphaFoldDB" id="A0A084ZU08"/>
<proteinExistence type="predicted"/>
<keyword evidence="2" id="KW-1185">Reference proteome</keyword>
<evidence type="ECO:0000313" key="2">
    <source>
        <dbReference type="Proteomes" id="UP000028630"/>
    </source>
</evidence>
<evidence type="ECO:0000313" key="1">
    <source>
        <dbReference type="EMBL" id="KFC00953.1"/>
    </source>
</evidence>
<sequence length="210" mass="23690">MRNLFIMFAALVTAYSTVDSAEVDTASLLKCQTEAQKDERLACYDEVLPPIITEDAQTSVGTGKWQITKETSIVDDSENVYISLPANESIRLQFGESVTPVLSIRCQEKKTDLLINWDTYLGSHEKQVLYRLDKQNEQKTKWNISKWDILNDSKAVFYHGNPIEFIQSLAKASKLLAMVKPYNDKSVSATFDLAGLPEALKSIQDACNWK</sequence>
<dbReference type="InterPro" id="IPR017738">
    <property type="entry name" value="T6SS-assoc_VCA0118"/>
</dbReference>